<dbReference type="InterPro" id="IPR018365">
    <property type="entry name" value="Cell_cycle_FtsW-rel_CS"/>
</dbReference>
<feature type="non-terminal residue" evidence="7">
    <location>
        <position position="1"/>
    </location>
</feature>
<proteinExistence type="predicted"/>
<comment type="subcellular location">
    <subcellularLocation>
        <location evidence="1">Membrane</location>
        <topology evidence="1">Multi-pass membrane protein</topology>
    </subcellularLocation>
</comment>
<evidence type="ECO:0000313" key="7">
    <source>
        <dbReference type="EMBL" id="GAH67866.1"/>
    </source>
</evidence>
<feature type="transmembrane region" description="Helical" evidence="6">
    <location>
        <begin position="55"/>
        <end position="75"/>
    </location>
</feature>
<dbReference type="PANTHER" id="PTHR30474:SF14">
    <property type="entry name" value="CELL CYCLE PROTEIN"/>
    <property type="match status" value="1"/>
</dbReference>
<dbReference type="GO" id="GO:0051301">
    <property type="term" value="P:cell division"/>
    <property type="evidence" value="ECO:0007669"/>
    <property type="project" value="InterPro"/>
</dbReference>
<keyword evidence="2 6" id="KW-0812">Transmembrane</keyword>
<evidence type="ECO:0008006" key="8">
    <source>
        <dbReference type="Google" id="ProtNLM"/>
    </source>
</evidence>
<feature type="transmembrane region" description="Helical" evidence="6">
    <location>
        <begin position="210"/>
        <end position="232"/>
    </location>
</feature>
<evidence type="ECO:0000256" key="1">
    <source>
        <dbReference type="ARBA" id="ARBA00004141"/>
    </source>
</evidence>
<dbReference type="AlphaFoldDB" id="X1HCD6"/>
<dbReference type="GO" id="GO:0008360">
    <property type="term" value="P:regulation of cell shape"/>
    <property type="evidence" value="ECO:0007669"/>
    <property type="project" value="UniProtKB-KW"/>
</dbReference>
<evidence type="ECO:0000256" key="3">
    <source>
        <dbReference type="ARBA" id="ARBA00022960"/>
    </source>
</evidence>
<dbReference type="PANTHER" id="PTHR30474">
    <property type="entry name" value="CELL CYCLE PROTEIN"/>
    <property type="match status" value="1"/>
</dbReference>
<evidence type="ECO:0000256" key="5">
    <source>
        <dbReference type="ARBA" id="ARBA00023136"/>
    </source>
</evidence>
<keyword evidence="5 6" id="KW-0472">Membrane</keyword>
<feature type="transmembrane region" description="Helical" evidence="6">
    <location>
        <begin position="144"/>
        <end position="165"/>
    </location>
</feature>
<comment type="caution">
    <text evidence="7">The sequence shown here is derived from an EMBL/GenBank/DDBJ whole genome shotgun (WGS) entry which is preliminary data.</text>
</comment>
<name>X1HCD6_9ZZZZ</name>
<feature type="transmembrane region" description="Helical" evidence="6">
    <location>
        <begin position="177"/>
        <end position="198"/>
    </location>
</feature>
<evidence type="ECO:0000256" key="6">
    <source>
        <dbReference type="SAM" id="Phobius"/>
    </source>
</evidence>
<sequence>REGEAADFELLTRGLAYAAVPCVLLVIQPDLGTPILLLFVWGGMAYIFGARLHHLGAFFFAFIMVFTAAWGFGLIRPHQKQRLTAFISDSTNIEKEGYHLRQSLIAVGSGHLAGQGLFRGPQTQLSFVPDQETDFIFTAVGEELGFLGSTTVILLFGVVLWRGLVICAEARTLFGQLVAAGIVVMLFFHVAANIGMTLGMMPVKGLPLPFVSYGGSAALTNFIALGLLQAIYSDRRSIRFE</sequence>
<accession>X1HCD6</accession>
<evidence type="ECO:0000256" key="2">
    <source>
        <dbReference type="ARBA" id="ARBA00022692"/>
    </source>
</evidence>
<gene>
    <name evidence="7" type="ORF">S03H2_43128</name>
</gene>
<dbReference type="InterPro" id="IPR001182">
    <property type="entry name" value="FtsW/RodA"/>
</dbReference>
<dbReference type="Pfam" id="PF01098">
    <property type="entry name" value="FTSW_RODA_SPOVE"/>
    <property type="match status" value="1"/>
</dbReference>
<feature type="transmembrane region" description="Helical" evidence="6">
    <location>
        <begin position="31"/>
        <end position="48"/>
    </location>
</feature>
<organism evidence="7">
    <name type="scientific">marine sediment metagenome</name>
    <dbReference type="NCBI Taxonomy" id="412755"/>
    <lineage>
        <taxon>unclassified sequences</taxon>
        <taxon>metagenomes</taxon>
        <taxon>ecological metagenomes</taxon>
    </lineage>
</organism>
<protein>
    <recommendedName>
        <fullName evidence="8">Rod shape-determining protein RodA</fullName>
    </recommendedName>
</protein>
<reference evidence="7" key="1">
    <citation type="journal article" date="2014" name="Front. Microbiol.">
        <title>High frequency of phylogenetically diverse reductive dehalogenase-homologous genes in deep subseafloor sedimentary metagenomes.</title>
        <authorList>
            <person name="Kawai M."/>
            <person name="Futagami T."/>
            <person name="Toyoda A."/>
            <person name="Takaki Y."/>
            <person name="Nishi S."/>
            <person name="Hori S."/>
            <person name="Arai W."/>
            <person name="Tsubouchi T."/>
            <person name="Morono Y."/>
            <person name="Uchiyama I."/>
            <person name="Ito T."/>
            <person name="Fujiyama A."/>
            <person name="Inagaki F."/>
            <person name="Takami H."/>
        </authorList>
    </citation>
    <scope>NUCLEOTIDE SEQUENCE</scope>
    <source>
        <strain evidence="7">Expedition CK06-06</strain>
    </source>
</reference>
<dbReference type="GO" id="GO:0015648">
    <property type="term" value="F:lipid-linked peptidoglycan transporter activity"/>
    <property type="evidence" value="ECO:0007669"/>
    <property type="project" value="TreeGrafter"/>
</dbReference>
<dbReference type="PROSITE" id="PS00428">
    <property type="entry name" value="FTSW_RODA_SPOVE"/>
    <property type="match status" value="1"/>
</dbReference>
<dbReference type="GO" id="GO:0005886">
    <property type="term" value="C:plasma membrane"/>
    <property type="evidence" value="ECO:0007669"/>
    <property type="project" value="TreeGrafter"/>
</dbReference>
<dbReference type="GO" id="GO:0032153">
    <property type="term" value="C:cell division site"/>
    <property type="evidence" value="ECO:0007669"/>
    <property type="project" value="TreeGrafter"/>
</dbReference>
<evidence type="ECO:0000256" key="4">
    <source>
        <dbReference type="ARBA" id="ARBA00022989"/>
    </source>
</evidence>
<dbReference type="EMBL" id="BARU01026875">
    <property type="protein sequence ID" value="GAH67866.1"/>
    <property type="molecule type" value="Genomic_DNA"/>
</dbReference>
<keyword evidence="4 6" id="KW-1133">Transmembrane helix</keyword>
<keyword evidence="3" id="KW-0133">Cell shape</keyword>